<feature type="transmembrane region" description="Helical" evidence="1">
    <location>
        <begin position="15"/>
        <end position="38"/>
    </location>
</feature>
<keyword evidence="1" id="KW-0812">Transmembrane</keyword>
<dbReference type="RefSeq" id="WP_256622181.1">
    <property type="nucleotide sequence ID" value="NZ_JTEO01000004.1"/>
</dbReference>
<sequence>MNDQNYAKTRIPVDIAFDISMLAIIVPVLAANLILLVLSFHCPACEILITVVWYAGILALFLQDRTEVEFTHGIIIVHRHFLGPVVLNRKDIIRTFIRKNKLYAYRRFMYLLMLLSLGYLAYDAFYDILIQYQMRTIPAEVIINHTFSAFLILFLFLVLFFNIRTRLSLPFSLRVETNASKFIFYLDRPDEFERIITDSKMGTD</sequence>
<comment type="caution">
    <text evidence="2">The sequence shown here is derived from an EMBL/GenBank/DDBJ whole genome shotgun (WGS) entry which is preliminary data.</text>
</comment>
<dbReference type="EMBL" id="JTEO01000004">
    <property type="protein sequence ID" value="MCQ6962417.1"/>
    <property type="molecule type" value="Genomic_DNA"/>
</dbReference>
<evidence type="ECO:0000313" key="3">
    <source>
        <dbReference type="Proteomes" id="UP001206983"/>
    </source>
</evidence>
<evidence type="ECO:0000313" key="2">
    <source>
        <dbReference type="EMBL" id="MCQ6962417.1"/>
    </source>
</evidence>
<name>A0AAE3H960_9EURY</name>
<keyword evidence="1" id="KW-0472">Membrane</keyword>
<keyword evidence="3" id="KW-1185">Reference proteome</keyword>
<reference evidence="2 3" key="1">
    <citation type="journal article" date="2011" name="Appl. Environ. Microbiol.">
        <title>Methanogenic archaea isolated from Taiwan's Chelungpu fault.</title>
        <authorList>
            <person name="Wu S.Y."/>
            <person name="Lai M.C."/>
        </authorList>
    </citation>
    <scope>NUCLEOTIDE SEQUENCE [LARGE SCALE GENOMIC DNA]</scope>
    <source>
        <strain evidence="2 3">St545Mb</strain>
    </source>
</reference>
<feature type="transmembrane region" description="Helical" evidence="1">
    <location>
        <begin position="108"/>
        <end position="130"/>
    </location>
</feature>
<organism evidence="2 3">
    <name type="scientific">Methanolobus chelungpuianus</name>
    <dbReference type="NCBI Taxonomy" id="502115"/>
    <lineage>
        <taxon>Archaea</taxon>
        <taxon>Methanobacteriati</taxon>
        <taxon>Methanobacteriota</taxon>
        <taxon>Stenosarchaea group</taxon>
        <taxon>Methanomicrobia</taxon>
        <taxon>Methanosarcinales</taxon>
        <taxon>Methanosarcinaceae</taxon>
        <taxon>Methanolobus</taxon>
    </lineage>
</organism>
<dbReference type="Proteomes" id="UP001206983">
    <property type="component" value="Unassembled WGS sequence"/>
</dbReference>
<accession>A0AAE3H960</accession>
<protein>
    <submittedName>
        <fullName evidence="2">Uncharacterized protein</fullName>
    </submittedName>
</protein>
<feature type="transmembrane region" description="Helical" evidence="1">
    <location>
        <begin position="142"/>
        <end position="163"/>
    </location>
</feature>
<dbReference type="AlphaFoldDB" id="A0AAE3H960"/>
<proteinExistence type="predicted"/>
<gene>
    <name evidence="2" type="ORF">PV02_04375</name>
</gene>
<keyword evidence="1" id="KW-1133">Transmembrane helix</keyword>
<feature type="transmembrane region" description="Helical" evidence="1">
    <location>
        <begin position="45"/>
        <end position="62"/>
    </location>
</feature>
<evidence type="ECO:0000256" key="1">
    <source>
        <dbReference type="SAM" id="Phobius"/>
    </source>
</evidence>